<comment type="caution">
    <text evidence="6">The sequence shown here is derived from an EMBL/GenBank/DDBJ whole genome shotgun (WGS) entry which is preliminary data.</text>
</comment>
<dbReference type="EMBL" id="CAJOBJ010161493">
    <property type="protein sequence ID" value="CAF4847776.1"/>
    <property type="molecule type" value="Genomic_DNA"/>
</dbReference>
<evidence type="ECO:0000256" key="2">
    <source>
        <dbReference type="ARBA" id="ARBA00022737"/>
    </source>
</evidence>
<dbReference type="GO" id="GO:0006396">
    <property type="term" value="P:RNA processing"/>
    <property type="evidence" value="ECO:0007669"/>
    <property type="project" value="InterPro"/>
</dbReference>
<name>A0A8S3BYR8_9BILA</name>
<evidence type="ECO:0000259" key="4">
    <source>
        <dbReference type="Pfam" id="PF05843"/>
    </source>
</evidence>
<dbReference type="Pfam" id="PF05843">
    <property type="entry name" value="Suf"/>
    <property type="match status" value="1"/>
</dbReference>
<keyword evidence="3" id="KW-0539">Nucleus</keyword>
<evidence type="ECO:0000313" key="5">
    <source>
        <dbReference type="EMBL" id="CAF4714902.1"/>
    </source>
</evidence>
<comment type="subcellular location">
    <subcellularLocation>
        <location evidence="1">Nucleus</location>
    </subcellularLocation>
</comment>
<reference evidence="6" key="1">
    <citation type="submission" date="2021-02" db="EMBL/GenBank/DDBJ databases">
        <authorList>
            <person name="Nowell W R."/>
        </authorList>
    </citation>
    <scope>NUCLEOTIDE SEQUENCE</scope>
</reference>
<protein>
    <recommendedName>
        <fullName evidence="4">Suppressor of forked domain-containing protein</fullName>
    </recommendedName>
</protein>
<dbReference type="GO" id="GO:0005634">
    <property type="term" value="C:nucleus"/>
    <property type="evidence" value="ECO:0007669"/>
    <property type="project" value="UniProtKB-SubCell"/>
</dbReference>
<feature type="non-terminal residue" evidence="6">
    <location>
        <position position="42"/>
    </location>
</feature>
<sequence>MTHLNEDHNARVLFERILSPNNSITKQSQPAIWHEFLRFESQ</sequence>
<gene>
    <name evidence="5" type="ORF">BYL167_LOCUS44637</name>
    <name evidence="6" type="ORF">GIL414_LOCUS49249</name>
</gene>
<evidence type="ECO:0000313" key="7">
    <source>
        <dbReference type="Proteomes" id="UP000681720"/>
    </source>
</evidence>
<organism evidence="6 7">
    <name type="scientific">Rotaria magnacalcarata</name>
    <dbReference type="NCBI Taxonomy" id="392030"/>
    <lineage>
        <taxon>Eukaryota</taxon>
        <taxon>Metazoa</taxon>
        <taxon>Spiralia</taxon>
        <taxon>Gnathifera</taxon>
        <taxon>Rotifera</taxon>
        <taxon>Eurotatoria</taxon>
        <taxon>Bdelloidea</taxon>
        <taxon>Philodinida</taxon>
        <taxon>Philodinidae</taxon>
        <taxon>Rotaria</taxon>
    </lineage>
</organism>
<keyword evidence="2" id="KW-0677">Repeat</keyword>
<accession>A0A8S3BYR8</accession>
<dbReference type="AlphaFoldDB" id="A0A8S3BYR8"/>
<evidence type="ECO:0000256" key="3">
    <source>
        <dbReference type="ARBA" id="ARBA00023242"/>
    </source>
</evidence>
<dbReference type="EMBL" id="CAJOBH010121794">
    <property type="protein sequence ID" value="CAF4714902.1"/>
    <property type="molecule type" value="Genomic_DNA"/>
</dbReference>
<evidence type="ECO:0000256" key="1">
    <source>
        <dbReference type="ARBA" id="ARBA00004123"/>
    </source>
</evidence>
<dbReference type="InterPro" id="IPR008847">
    <property type="entry name" value="Suf"/>
</dbReference>
<dbReference type="Proteomes" id="UP000681720">
    <property type="component" value="Unassembled WGS sequence"/>
</dbReference>
<evidence type="ECO:0000313" key="6">
    <source>
        <dbReference type="EMBL" id="CAF4847776.1"/>
    </source>
</evidence>
<feature type="domain" description="Suppressor of forked" evidence="4">
    <location>
        <begin position="1"/>
        <end position="42"/>
    </location>
</feature>
<dbReference type="Gene3D" id="1.25.40.1040">
    <property type="match status" value="1"/>
</dbReference>
<proteinExistence type="predicted"/>
<dbReference type="Proteomes" id="UP000681967">
    <property type="component" value="Unassembled WGS sequence"/>
</dbReference>